<feature type="domain" description="Helicase C-terminal" evidence="2">
    <location>
        <begin position="405"/>
        <end position="567"/>
    </location>
</feature>
<comment type="caution">
    <text evidence="3">The sequence shown here is derived from an EMBL/GenBank/DDBJ whole genome shotgun (WGS) entry which is preliminary data.</text>
</comment>
<dbReference type="OrthoDB" id="9758243at2"/>
<dbReference type="Pfam" id="PF04851">
    <property type="entry name" value="ResIII"/>
    <property type="match status" value="1"/>
</dbReference>
<dbReference type="Pfam" id="PF00271">
    <property type="entry name" value="Helicase_C"/>
    <property type="match status" value="1"/>
</dbReference>
<dbReference type="PANTHER" id="PTHR47396">
    <property type="entry name" value="TYPE I RESTRICTION ENZYME ECOKI R PROTEIN"/>
    <property type="match status" value="1"/>
</dbReference>
<dbReference type="PROSITE" id="PS51192">
    <property type="entry name" value="HELICASE_ATP_BIND_1"/>
    <property type="match status" value="1"/>
</dbReference>
<dbReference type="Gene3D" id="3.90.1570.30">
    <property type="match status" value="1"/>
</dbReference>
<dbReference type="Pfam" id="PF04313">
    <property type="entry name" value="HSDR_N"/>
    <property type="match status" value="1"/>
</dbReference>
<dbReference type="Proteomes" id="UP000004508">
    <property type="component" value="Unassembled WGS sequence"/>
</dbReference>
<dbReference type="InterPro" id="IPR050742">
    <property type="entry name" value="Helicase_Restrict-Modif_Enz"/>
</dbReference>
<dbReference type="GO" id="GO:0009035">
    <property type="term" value="F:type I site-specific deoxyribonuclease activity"/>
    <property type="evidence" value="ECO:0007669"/>
    <property type="project" value="UniProtKB-EC"/>
</dbReference>
<dbReference type="InterPro" id="IPR027417">
    <property type="entry name" value="P-loop_NTPase"/>
</dbReference>
<dbReference type="eggNOG" id="COG4096">
    <property type="taxonomic scope" value="Bacteria"/>
</dbReference>
<evidence type="ECO:0000313" key="3">
    <source>
        <dbReference type="EMBL" id="EFH84777.1"/>
    </source>
</evidence>
<protein>
    <submittedName>
        <fullName evidence="3">Type III restriction protein res subunit</fullName>
    </submittedName>
</protein>
<reference evidence="3 4" key="1">
    <citation type="journal article" date="2011" name="Stand. Genomic Sci.">
        <title>Non-contiguous finished genome sequence and contextual data of the filamentous soil bacterium Ktedonobacter racemifer type strain (SOSP1-21).</title>
        <authorList>
            <person name="Chang Y.J."/>
            <person name="Land M."/>
            <person name="Hauser L."/>
            <person name="Chertkov O."/>
            <person name="Del Rio T.G."/>
            <person name="Nolan M."/>
            <person name="Copeland A."/>
            <person name="Tice H."/>
            <person name="Cheng J.F."/>
            <person name="Lucas S."/>
            <person name="Han C."/>
            <person name="Goodwin L."/>
            <person name="Pitluck S."/>
            <person name="Ivanova N."/>
            <person name="Ovchinikova G."/>
            <person name="Pati A."/>
            <person name="Chen A."/>
            <person name="Palaniappan K."/>
            <person name="Mavromatis K."/>
            <person name="Liolios K."/>
            <person name="Brettin T."/>
            <person name="Fiebig A."/>
            <person name="Rohde M."/>
            <person name="Abt B."/>
            <person name="Goker M."/>
            <person name="Detter J.C."/>
            <person name="Woyke T."/>
            <person name="Bristow J."/>
            <person name="Eisen J.A."/>
            <person name="Markowitz V."/>
            <person name="Hugenholtz P."/>
            <person name="Kyrpides N.C."/>
            <person name="Klenk H.P."/>
            <person name="Lapidus A."/>
        </authorList>
    </citation>
    <scope>NUCLEOTIDE SEQUENCE [LARGE SCALE GENOMIC DNA]</scope>
    <source>
        <strain evidence="4">DSM 44963</strain>
    </source>
</reference>
<dbReference type="InterPro" id="IPR001650">
    <property type="entry name" value="Helicase_C-like"/>
</dbReference>
<evidence type="ECO:0000259" key="2">
    <source>
        <dbReference type="PROSITE" id="PS51194"/>
    </source>
</evidence>
<proteinExistence type="predicted"/>
<dbReference type="SUPFAM" id="SSF52540">
    <property type="entry name" value="P-loop containing nucleoside triphosphate hydrolases"/>
    <property type="match status" value="2"/>
</dbReference>
<dbReference type="GO" id="GO:0009307">
    <property type="term" value="P:DNA restriction-modification system"/>
    <property type="evidence" value="ECO:0007669"/>
    <property type="project" value="UniProtKB-KW"/>
</dbReference>
<dbReference type="REBASE" id="62748">
    <property type="entry name" value="Kra44963ORF5881P"/>
</dbReference>
<dbReference type="CDD" id="cd18799">
    <property type="entry name" value="SF2_C_EcoAI-like"/>
    <property type="match status" value="1"/>
</dbReference>
<dbReference type="InterPro" id="IPR013670">
    <property type="entry name" value="EcoEI_R_C_dom"/>
</dbReference>
<dbReference type="STRING" id="485913.Krac_5882"/>
<name>D6TX44_KTERA</name>
<evidence type="ECO:0000313" key="4">
    <source>
        <dbReference type="Proteomes" id="UP000004508"/>
    </source>
</evidence>
<keyword evidence="4" id="KW-1185">Reference proteome</keyword>
<organism evidence="3 4">
    <name type="scientific">Ktedonobacter racemifer DSM 44963</name>
    <dbReference type="NCBI Taxonomy" id="485913"/>
    <lineage>
        <taxon>Bacteria</taxon>
        <taxon>Bacillati</taxon>
        <taxon>Chloroflexota</taxon>
        <taxon>Ktedonobacteria</taxon>
        <taxon>Ktedonobacterales</taxon>
        <taxon>Ktedonobacteraceae</taxon>
        <taxon>Ktedonobacter</taxon>
    </lineage>
</organism>
<dbReference type="GO" id="GO:0003677">
    <property type="term" value="F:DNA binding"/>
    <property type="evidence" value="ECO:0007669"/>
    <property type="project" value="UniProtKB-KW"/>
</dbReference>
<dbReference type="SMART" id="SM00487">
    <property type="entry name" value="DEXDc"/>
    <property type="match status" value="1"/>
</dbReference>
<dbReference type="InParanoid" id="D6TX44"/>
<dbReference type="Pfam" id="PF08463">
    <property type="entry name" value="EcoEI_R_C"/>
    <property type="match status" value="1"/>
</dbReference>
<feature type="domain" description="Helicase ATP-binding" evidence="1">
    <location>
        <begin position="177"/>
        <end position="328"/>
    </location>
</feature>
<dbReference type="PROSITE" id="PS51194">
    <property type="entry name" value="HELICASE_CTER"/>
    <property type="match status" value="1"/>
</dbReference>
<dbReference type="InterPro" id="IPR007409">
    <property type="entry name" value="Restrct_endonuc_type1_HsdR_N"/>
</dbReference>
<evidence type="ECO:0000259" key="1">
    <source>
        <dbReference type="PROSITE" id="PS51192"/>
    </source>
</evidence>
<gene>
    <name evidence="3" type="ORF">Krac_5882</name>
</gene>
<accession>D6TX44</accession>
<dbReference type="AlphaFoldDB" id="D6TX44"/>
<dbReference type="InterPro" id="IPR014001">
    <property type="entry name" value="Helicase_ATP-bd"/>
</dbReference>
<sequence>MLTEAETRLQLIDEKLAKAGWSVKRGNVKVEHPLPETGRSALENKQQYSAETRYDNERVDYLLFGEDEKPIAVVEAKKNSDDPLVGQWQAKQYAEHIERLYHRKPFLFLTNGDVHYFWDLTSGFVPRPISGFFNLEDLQRLRALQLYRKDLHKTKLNLNIAGKKRPYQKEAIESVLDAIEAGLRKFLLVMATGTGKTRTVIGLVDILLRASLIQNVLFLADRRELVTQAMGDLKHFLPREACSRMEGQEIDLTAHIHVATYPSIMQVYKRLSPGYYDLIIADESHRSIYQRYKEPFDYFNALQLGLTATPTDYIDHNTFELFGCSPRQPTFYYSYKRAVEEGFLVDFQKVLDTQTTFQIEGIKAEQLSPEMQKYLKDQGINLDDLDFEGSDLERKVSNTGTNDAIVNEFLEKCRKEAGGTLPAKSIIFAVSHYHAMELADSFRRVRPDLPYLAAVIDSHIVRADKLLDDFKRQDFPRVAISVDMLDTGIDVPAIQTLVFAKPVLSKVKFWQMIGRGTRLWEDPITKEKKKSFLILDHWKNFEYHDEHAKGEIPTLTAPLPVSLFLLRLEKLQLLREQGHDEARGAVDQLQQMLAGLPRDHIHVSPHRPFLDVLARHESWNYLDQDMATVTEKIGPLFRYYNEVNYLEMTFAIHTEQLAIAYLKGSPEQIRRLREHIERALKLLPTGLPEVQAQAEKIRWVLSNEFWQFLSYDRIMDMQRIFTPLMRHRQTESEPILKLTLPDNIASRRWIIYGPSGEGTFVDNYRSQVETHINNLADQIPTLYRIKHVLAQQEPSLDEMQAIAETLNKPDLYITEEILRRVYEKSDAGLQDFLYHILGRRRFMSREEQVRENLQRFMNEFPAVLASRKDFLRTVGTWILNNKPLVQEDLEKPPFSRIGNARKLFTSQELQRILEFANTQLAS</sequence>
<dbReference type="CDD" id="cd18032">
    <property type="entry name" value="DEXHc_RE_I_III_res"/>
    <property type="match status" value="1"/>
</dbReference>
<dbReference type="GO" id="GO:0005524">
    <property type="term" value="F:ATP binding"/>
    <property type="evidence" value="ECO:0007669"/>
    <property type="project" value="UniProtKB-KW"/>
</dbReference>
<dbReference type="PANTHER" id="PTHR47396:SF1">
    <property type="entry name" value="ATP-DEPENDENT HELICASE IRC3-RELATED"/>
    <property type="match status" value="1"/>
</dbReference>
<dbReference type="InterPro" id="IPR006935">
    <property type="entry name" value="Helicase/UvrB_N"/>
</dbReference>
<dbReference type="EMBL" id="ADVG01000003">
    <property type="protein sequence ID" value="EFH84777.1"/>
    <property type="molecule type" value="Genomic_DNA"/>
</dbReference>
<dbReference type="Gene3D" id="3.40.50.300">
    <property type="entry name" value="P-loop containing nucleotide triphosphate hydrolases"/>
    <property type="match status" value="2"/>
</dbReference>
<dbReference type="GO" id="GO:0005829">
    <property type="term" value="C:cytosol"/>
    <property type="evidence" value="ECO:0007669"/>
    <property type="project" value="TreeGrafter"/>
</dbReference>